<reference evidence="1" key="1">
    <citation type="submission" date="2020-05" db="EMBL/GenBank/DDBJ databases">
        <title>Large-scale comparative analyses of tick genomes elucidate their genetic diversity and vector capacities.</title>
        <authorList>
            <person name="Jia N."/>
            <person name="Wang J."/>
            <person name="Shi W."/>
            <person name="Du L."/>
            <person name="Sun Y."/>
            <person name="Zhan W."/>
            <person name="Jiang J."/>
            <person name="Wang Q."/>
            <person name="Zhang B."/>
            <person name="Ji P."/>
            <person name="Sakyi L.B."/>
            <person name="Cui X."/>
            <person name="Yuan T."/>
            <person name="Jiang B."/>
            <person name="Yang W."/>
            <person name="Lam T.T.-Y."/>
            <person name="Chang Q."/>
            <person name="Ding S."/>
            <person name="Wang X."/>
            <person name="Zhu J."/>
            <person name="Ruan X."/>
            <person name="Zhao L."/>
            <person name="Wei J."/>
            <person name="Que T."/>
            <person name="Du C."/>
            <person name="Cheng J."/>
            <person name="Dai P."/>
            <person name="Han X."/>
            <person name="Huang E."/>
            <person name="Gao Y."/>
            <person name="Liu J."/>
            <person name="Shao H."/>
            <person name="Ye R."/>
            <person name="Li L."/>
            <person name="Wei W."/>
            <person name="Wang X."/>
            <person name="Wang C."/>
            <person name="Yang T."/>
            <person name="Huo Q."/>
            <person name="Li W."/>
            <person name="Guo W."/>
            <person name="Chen H."/>
            <person name="Zhou L."/>
            <person name="Ni X."/>
            <person name="Tian J."/>
            <person name="Zhou Y."/>
            <person name="Sheng Y."/>
            <person name="Liu T."/>
            <person name="Pan Y."/>
            <person name="Xia L."/>
            <person name="Li J."/>
            <person name="Zhao F."/>
            <person name="Cao W."/>
        </authorList>
    </citation>
    <scope>NUCLEOTIDE SEQUENCE</scope>
    <source>
        <strain evidence="1">Hyas-2018</strain>
    </source>
</reference>
<gene>
    <name evidence="1" type="ORF">HPB50_004635</name>
</gene>
<sequence>MKSAVADDAAKERKSALDNLGRRHGMTSEEERKQTMSATVPAAPNQRQEPPDKLLYVFVVSRHGQRTPVMPCEKLPKKEPVDYGQLTAKGREQTFRLGQFLGDRYKTFLGAIDKPGQVLATHVALDRCRDSVKEIVRGMGVSAAATTADPTRYDVPFQESVNHNMDKALKEPGRGNFATLGDLIGFVAEKTGAPWQNNGDKFLVMDSLVTHVFNGNPVPDWAKHIWDDLLWADQRVFVRSLVGYELPFAAYVLGRVLDTFTVKFEKNIERPDKMHVFSMSDTSVFSALKLLDPSRDGRPCFCASILIEVYKDGSKDCVRVLYRDKEEPCLVPVDKVGNPCELIKFLEFLRGVLKIHQVQIS</sequence>
<evidence type="ECO:0000313" key="2">
    <source>
        <dbReference type="Proteomes" id="UP000821845"/>
    </source>
</evidence>
<dbReference type="EMBL" id="CM023482">
    <property type="protein sequence ID" value="KAH6937837.1"/>
    <property type="molecule type" value="Genomic_DNA"/>
</dbReference>
<organism evidence="1 2">
    <name type="scientific">Hyalomma asiaticum</name>
    <name type="common">Tick</name>
    <dbReference type="NCBI Taxonomy" id="266040"/>
    <lineage>
        <taxon>Eukaryota</taxon>
        <taxon>Metazoa</taxon>
        <taxon>Ecdysozoa</taxon>
        <taxon>Arthropoda</taxon>
        <taxon>Chelicerata</taxon>
        <taxon>Arachnida</taxon>
        <taxon>Acari</taxon>
        <taxon>Parasitiformes</taxon>
        <taxon>Ixodida</taxon>
        <taxon>Ixodoidea</taxon>
        <taxon>Ixodidae</taxon>
        <taxon>Hyalomminae</taxon>
        <taxon>Hyalomma</taxon>
    </lineage>
</organism>
<keyword evidence="2" id="KW-1185">Reference proteome</keyword>
<accession>A0ACB7SXG5</accession>
<name>A0ACB7SXG5_HYAAI</name>
<dbReference type="Proteomes" id="UP000821845">
    <property type="component" value="Chromosome 2"/>
</dbReference>
<comment type="caution">
    <text evidence="1">The sequence shown here is derived from an EMBL/GenBank/DDBJ whole genome shotgun (WGS) entry which is preliminary data.</text>
</comment>
<evidence type="ECO:0000313" key="1">
    <source>
        <dbReference type="EMBL" id="KAH6937837.1"/>
    </source>
</evidence>
<protein>
    <submittedName>
        <fullName evidence="1">Uncharacterized protein</fullName>
    </submittedName>
</protein>
<proteinExistence type="predicted"/>